<evidence type="ECO:0008006" key="8">
    <source>
        <dbReference type="Google" id="ProtNLM"/>
    </source>
</evidence>
<evidence type="ECO:0000256" key="1">
    <source>
        <dbReference type="ARBA" id="ARBA00004141"/>
    </source>
</evidence>
<dbReference type="RefSeq" id="WP_086555413.1">
    <property type="nucleotide sequence ID" value="NZ_JAERKX010000011.1"/>
</dbReference>
<evidence type="ECO:0000313" key="7">
    <source>
        <dbReference type="Proteomes" id="UP001301152"/>
    </source>
</evidence>
<evidence type="ECO:0000256" key="2">
    <source>
        <dbReference type="ARBA" id="ARBA00022692"/>
    </source>
</evidence>
<comment type="subcellular location">
    <subcellularLocation>
        <location evidence="1">Membrane</location>
        <topology evidence="1">Multi-pass membrane protein</topology>
    </subcellularLocation>
</comment>
<dbReference type="SUPFAM" id="SSF161098">
    <property type="entry name" value="MetI-like"/>
    <property type="match status" value="1"/>
</dbReference>
<accession>A0ABT3QCG8</accession>
<evidence type="ECO:0000313" key="6">
    <source>
        <dbReference type="EMBL" id="MCX2562982.1"/>
    </source>
</evidence>
<reference evidence="6 7" key="1">
    <citation type="submission" date="2022-11" db="EMBL/GenBank/DDBJ databases">
        <title>Genome sequencing of Acetobacter type strain.</title>
        <authorList>
            <person name="Heo J."/>
            <person name="Lee D."/>
            <person name="Han B.-H."/>
            <person name="Hong S.-B."/>
            <person name="Kwon S.-W."/>
        </authorList>
    </citation>
    <scope>NUCLEOTIDE SEQUENCE [LARGE SCALE GENOMIC DNA]</scope>
    <source>
        <strain evidence="6 7">KACC 21253</strain>
    </source>
</reference>
<feature type="transmembrane region" description="Helical" evidence="5">
    <location>
        <begin position="38"/>
        <end position="60"/>
    </location>
</feature>
<feature type="transmembrane region" description="Helical" evidence="5">
    <location>
        <begin position="67"/>
        <end position="88"/>
    </location>
</feature>
<evidence type="ECO:0000256" key="4">
    <source>
        <dbReference type="ARBA" id="ARBA00023136"/>
    </source>
</evidence>
<keyword evidence="7" id="KW-1185">Reference proteome</keyword>
<evidence type="ECO:0000256" key="5">
    <source>
        <dbReference type="SAM" id="Phobius"/>
    </source>
</evidence>
<sequence length="148" mass="15737">MPASLFLLIHGLSTALTGMVLATAVVYLALITEQGQKLFILLLLVVVPSTLASLLLPFALPYLHIRLLALSALQGILTGPLICLAPLLRLKSVPSSWHTTAQELGLTKSGRLRLLWLPLLSPPLLLSLITATLLGFLGAMALLKISSS</sequence>
<keyword evidence="2 5" id="KW-0812">Transmembrane</keyword>
<feature type="transmembrane region" description="Helical" evidence="5">
    <location>
        <begin position="124"/>
        <end position="143"/>
    </location>
</feature>
<dbReference type="InterPro" id="IPR035906">
    <property type="entry name" value="MetI-like_sf"/>
</dbReference>
<keyword evidence="4 5" id="KW-0472">Membrane</keyword>
<evidence type="ECO:0000256" key="3">
    <source>
        <dbReference type="ARBA" id="ARBA00022989"/>
    </source>
</evidence>
<comment type="caution">
    <text evidence="6">The sequence shown here is derived from an EMBL/GenBank/DDBJ whole genome shotgun (WGS) entry which is preliminary data.</text>
</comment>
<protein>
    <recommendedName>
        <fullName evidence="8">ABC transmembrane type-1 domain-containing protein</fullName>
    </recommendedName>
</protein>
<gene>
    <name evidence="6" type="ORF">OQ497_03215</name>
</gene>
<dbReference type="Proteomes" id="UP001301152">
    <property type="component" value="Unassembled WGS sequence"/>
</dbReference>
<keyword evidence="3 5" id="KW-1133">Transmembrane helix</keyword>
<name>A0ABT3QCG8_9PROT</name>
<proteinExistence type="predicted"/>
<dbReference type="EMBL" id="JAPIUZ010000001">
    <property type="protein sequence ID" value="MCX2562982.1"/>
    <property type="molecule type" value="Genomic_DNA"/>
</dbReference>
<organism evidence="6 7">
    <name type="scientific">Acetobacter thailandicus</name>
    <dbReference type="NCBI Taxonomy" id="1502842"/>
    <lineage>
        <taxon>Bacteria</taxon>
        <taxon>Pseudomonadati</taxon>
        <taxon>Pseudomonadota</taxon>
        <taxon>Alphaproteobacteria</taxon>
        <taxon>Acetobacterales</taxon>
        <taxon>Acetobacteraceae</taxon>
        <taxon>Acetobacter</taxon>
    </lineage>
</organism>